<sequence>MTVDCSLVVRIVDLVLSADEAMRNAHSSVLLDDEPRMSSYEVGWLKNTLCCTHGVVTSTIWLSAHLHSAHDLARRDRNNWRAANFVKEGVSEE</sequence>
<organism evidence="1 2">
    <name type="scientific">Parascaris univalens</name>
    <name type="common">Nematode worm</name>
    <dbReference type="NCBI Taxonomy" id="6257"/>
    <lineage>
        <taxon>Eukaryota</taxon>
        <taxon>Metazoa</taxon>
        <taxon>Ecdysozoa</taxon>
        <taxon>Nematoda</taxon>
        <taxon>Chromadorea</taxon>
        <taxon>Rhabditida</taxon>
        <taxon>Spirurina</taxon>
        <taxon>Ascaridomorpha</taxon>
        <taxon>Ascaridoidea</taxon>
        <taxon>Ascarididae</taxon>
        <taxon>Parascaris</taxon>
    </lineage>
</organism>
<dbReference type="Proteomes" id="UP000887569">
    <property type="component" value="Unplaced"/>
</dbReference>
<dbReference type="AlphaFoldDB" id="A0A915BYL8"/>
<proteinExistence type="predicted"/>
<protein>
    <submittedName>
        <fullName evidence="2">Uncharacterized protein</fullName>
    </submittedName>
</protein>
<reference evidence="2" key="1">
    <citation type="submission" date="2022-11" db="UniProtKB">
        <authorList>
            <consortium name="WormBaseParasite"/>
        </authorList>
    </citation>
    <scope>IDENTIFICATION</scope>
</reference>
<name>A0A915BYL8_PARUN</name>
<evidence type="ECO:0000313" key="2">
    <source>
        <dbReference type="WBParaSite" id="PgR069_g033_t01"/>
    </source>
</evidence>
<evidence type="ECO:0000313" key="1">
    <source>
        <dbReference type="Proteomes" id="UP000887569"/>
    </source>
</evidence>
<keyword evidence="1" id="KW-1185">Reference proteome</keyword>
<dbReference type="WBParaSite" id="PgR069_g033_t01">
    <property type="protein sequence ID" value="PgR069_g033_t01"/>
    <property type="gene ID" value="PgR069_g033"/>
</dbReference>
<accession>A0A915BYL8</accession>